<dbReference type="Pfam" id="PF01814">
    <property type="entry name" value="Hemerythrin"/>
    <property type="match status" value="1"/>
</dbReference>
<dbReference type="AlphaFoldDB" id="A0A848KYM4"/>
<dbReference type="Proteomes" id="UP000550729">
    <property type="component" value="Unassembled WGS sequence"/>
</dbReference>
<feature type="domain" description="Hemerythrin-like" evidence="1">
    <location>
        <begin position="15"/>
        <end position="145"/>
    </location>
</feature>
<protein>
    <submittedName>
        <fullName evidence="2">Hemerythrin domain-containing protein</fullName>
    </submittedName>
</protein>
<dbReference type="CDD" id="cd12108">
    <property type="entry name" value="Hr-like"/>
    <property type="match status" value="1"/>
</dbReference>
<organism evidence="2 3">
    <name type="scientific">Gordonia asplenii</name>
    <dbReference type="NCBI Taxonomy" id="2725283"/>
    <lineage>
        <taxon>Bacteria</taxon>
        <taxon>Bacillati</taxon>
        <taxon>Actinomycetota</taxon>
        <taxon>Actinomycetes</taxon>
        <taxon>Mycobacteriales</taxon>
        <taxon>Gordoniaceae</taxon>
        <taxon>Gordonia</taxon>
    </lineage>
</organism>
<proteinExistence type="predicted"/>
<dbReference type="Gene3D" id="1.20.120.520">
    <property type="entry name" value="nmb1532 protein domain like"/>
    <property type="match status" value="1"/>
</dbReference>
<name>A0A848KYM4_9ACTN</name>
<evidence type="ECO:0000313" key="3">
    <source>
        <dbReference type="Proteomes" id="UP000550729"/>
    </source>
</evidence>
<evidence type="ECO:0000259" key="1">
    <source>
        <dbReference type="Pfam" id="PF01814"/>
    </source>
</evidence>
<dbReference type="RefSeq" id="WP_170193811.1">
    <property type="nucleotide sequence ID" value="NZ_JABBNB010000007.1"/>
</dbReference>
<dbReference type="EMBL" id="JABBNB010000007">
    <property type="protein sequence ID" value="NMO01311.1"/>
    <property type="molecule type" value="Genomic_DNA"/>
</dbReference>
<sequence length="225" mass="24742">MASPDSSTRPQTEEMVIVHNVFRSNLEALPDLIRAVADGDRGRAAVLTGWLTELITGLHHHHTGEDELMWPLLTSRAPADNALVLRMEEQHARIADLVSVVHAQATAFTTSGSRSAGASLAASITELNGVLAEHLGEEEARILPIVEQVMTPAEWKVLADRGNASIPKDRRLTFLGFMLYTASDSQRTLLMSQLPAPARVMWRLIGKRSFAKAYQEIYGVAPAWR</sequence>
<accession>A0A848KYM4</accession>
<gene>
    <name evidence="2" type="ORF">HH308_08790</name>
</gene>
<comment type="caution">
    <text evidence="2">The sequence shown here is derived from an EMBL/GenBank/DDBJ whole genome shotgun (WGS) entry which is preliminary data.</text>
</comment>
<reference evidence="2 3" key="1">
    <citation type="submission" date="2020-04" db="EMBL/GenBank/DDBJ databases">
        <title>Gordonia sp. nov. TBRC 11910.</title>
        <authorList>
            <person name="Suriyachadkun C."/>
        </authorList>
    </citation>
    <scope>NUCLEOTIDE SEQUENCE [LARGE SCALE GENOMIC DNA]</scope>
    <source>
        <strain evidence="2 3">TBRC 11910</strain>
    </source>
</reference>
<dbReference type="InterPro" id="IPR012312">
    <property type="entry name" value="Hemerythrin-like"/>
</dbReference>
<keyword evidence="3" id="KW-1185">Reference proteome</keyword>
<evidence type="ECO:0000313" key="2">
    <source>
        <dbReference type="EMBL" id="NMO01311.1"/>
    </source>
</evidence>